<dbReference type="STRING" id="188477.A0A3S0ZUX0"/>
<comment type="caution">
    <text evidence="1">The sequence shown here is derived from an EMBL/GenBank/DDBJ whole genome shotgun (WGS) entry which is preliminary data.</text>
</comment>
<sequence length="176" mass="19685">GRTDSDDSADTARNGVWVRDSSGTARQCSASGMRILLPDIEGVGRVRLRYPIAPVHGEGSAVWKELNALSDYVLNSADLEQEKATVINFKMSTTTMTPPGEHTHEFTLSLFDFKKIRDEGQMRTVTTSLAQGHTHDLVVRYRNGRFEYKTCSGQRMCRDRHPRELIPDADDVADIS</sequence>
<organism evidence="1 2">
    <name type="scientific">Elysia chlorotica</name>
    <name type="common">Eastern emerald elysia</name>
    <name type="synonym">Sea slug</name>
    <dbReference type="NCBI Taxonomy" id="188477"/>
    <lineage>
        <taxon>Eukaryota</taxon>
        <taxon>Metazoa</taxon>
        <taxon>Spiralia</taxon>
        <taxon>Lophotrochozoa</taxon>
        <taxon>Mollusca</taxon>
        <taxon>Gastropoda</taxon>
        <taxon>Heterobranchia</taxon>
        <taxon>Euthyneura</taxon>
        <taxon>Panpulmonata</taxon>
        <taxon>Sacoglossa</taxon>
        <taxon>Placobranchoidea</taxon>
        <taxon>Plakobranchidae</taxon>
        <taxon>Elysia</taxon>
    </lineage>
</organism>
<proteinExistence type="predicted"/>
<accession>A0A3S0ZUX0</accession>
<dbReference type="AlphaFoldDB" id="A0A3S0ZUX0"/>
<dbReference type="Proteomes" id="UP000271974">
    <property type="component" value="Unassembled WGS sequence"/>
</dbReference>
<name>A0A3S0ZUX0_ELYCH</name>
<evidence type="ECO:0000313" key="2">
    <source>
        <dbReference type="Proteomes" id="UP000271974"/>
    </source>
</evidence>
<evidence type="ECO:0000313" key="1">
    <source>
        <dbReference type="EMBL" id="RUS83472.1"/>
    </source>
</evidence>
<reference evidence="1 2" key="1">
    <citation type="submission" date="2019-01" db="EMBL/GenBank/DDBJ databases">
        <title>A draft genome assembly of the solar-powered sea slug Elysia chlorotica.</title>
        <authorList>
            <person name="Cai H."/>
            <person name="Li Q."/>
            <person name="Fang X."/>
            <person name="Li J."/>
            <person name="Curtis N.E."/>
            <person name="Altenburger A."/>
            <person name="Shibata T."/>
            <person name="Feng M."/>
            <person name="Maeda T."/>
            <person name="Schwartz J.A."/>
            <person name="Shigenobu S."/>
            <person name="Lundholm N."/>
            <person name="Nishiyama T."/>
            <person name="Yang H."/>
            <person name="Hasebe M."/>
            <person name="Li S."/>
            <person name="Pierce S.K."/>
            <person name="Wang J."/>
        </authorList>
    </citation>
    <scope>NUCLEOTIDE SEQUENCE [LARGE SCALE GENOMIC DNA]</scope>
    <source>
        <strain evidence="1">EC2010</strain>
        <tissue evidence="1">Whole organism of an adult</tissue>
    </source>
</reference>
<feature type="non-terminal residue" evidence="1">
    <location>
        <position position="1"/>
    </location>
</feature>
<dbReference type="EMBL" id="RQTK01000242">
    <property type="protein sequence ID" value="RUS83472.1"/>
    <property type="molecule type" value="Genomic_DNA"/>
</dbReference>
<gene>
    <name evidence="1" type="ORF">EGW08_008788</name>
</gene>
<dbReference type="OrthoDB" id="6140527at2759"/>
<protein>
    <submittedName>
        <fullName evidence="1">Uncharacterized protein</fullName>
    </submittedName>
</protein>
<keyword evidence="2" id="KW-1185">Reference proteome</keyword>